<dbReference type="Gene3D" id="3.40.50.2000">
    <property type="entry name" value="Glycogen Phosphorylase B"/>
    <property type="match status" value="1"/>
</dbReference>
<sequence>MSKKSKLFHTIVSLIVFPFILFKLVWHKRNCYFIFPSWQIGGGERVHVDILKAFKIFKPVCIITDVQYDKGIKTDFRNNALMIYLWRWGTKKSFRKTMLKVLSKIINRNPNAFVFGSNNVFFYDLIPYLSPQVRIVDLTHSITPDRNWCEVLSLKTVDRFYKRIVLGEAALQAFRQIYSEHNISPSYASHFQIIKNKVDSPSSVLEKSSETGLEIIFVARNSSEKRPRLVLEIARICKEKGLKTNFTIIGNFEEDYQMYADFVHFAGTIRNKDVLNRYYKKAHLILITSIFEGFPMVLLEGMAYGAVPISTAVGEIPYYVSEKLETGFLVENDIDDLLVTRFVSIIEEISNNPELLRNFSLNAMKLVRNNFSEALFEKSYTELLKN</sequence>
<evidence type="ECO:0000256" key="1">
    <source>
        <dbReference type="SAM" id="Phobius"/>
    </source>
</evidence>
<name>A0ABW6B3W2_9SPHI</name>
<evidence type="ECO:0000313" key="3">
    <source>
        <dbReference type="EMBL" id="MFD2964170.1"/>
    </source>
</evidence>
<gene>
    <name evidence="3" type="ORF">ACFS6J_20360</name>
</gene>
<reference evidence="4" key="1">
    <citation type="journal article" date="2019" name="Int. J. Syst. Evol. Microbiol.">
        <title>The Global Catalogue of Microorganisms (GCM) 10K type strain sequencing project: providing services to taxonomists for standard genome sequencing and annotation.</title>
        <authorList>
            <consortium name="The Broad Institute Genomics Platform"/>
            <consortium name="The Broad Institute Genome Sequencing Center for Infectious Disease"/>
            <person name="Wu L."/>
            <person name="Ma J."/>
        </authorList>
    </citation>
    <scope>NUCLEOTIDE SEQUENCE [LARGE SCALE GENOMIC DNA]</scope>
    <source>
        <strain evidence="4">KCTC 23098</strain>
    </source>
</reference>
<dbReference type="Pfam" id="PF00534">
    <property type="entry name" value="Glycos_transf_1"/>
    <property type="match status" value="1"/>
</dbReference>
<feature type="transmembrane region" description="Helical" evidence="1">
    <location>
        <begin position="7"/>
        <end position="26"/>
    </location>
</feature>
<comment type="caution">
    <text evidence="3">The sequence shown here is derived from an EMBL/GenBank/DDBJ whole genome shotgun (WGS) entry which is preliminary data.</text>
</comment>
<evidence type="ECO:0000313" key="4">
    <source>
        <dbReference type="Proteomes" id="UP001597560"/>
    </source>
</evidence>
<proteinExistence type="predicted"/>
<evidence type="ECO:0000259" key="2">
    <source>
        <dbReference type="Pfam" id="PF00534"/>
    </source>
</evidence>
<dbReference type="InterPro" id="IPR001296">
    <property type="entry name" value="Glyco_trans_1"/>
</dbReference>
<dbReference type="EMBL" id="JBHUPA010000016">
    <property type="protein sequence ID" value="MFD2964170.1"/>
    <property type="molecule type" value="Genomic_DNA"/>
</dbReference>
<dbReference type="Proteomes" id="UP001597560">
    <property type="component" value="Unassembled WGS sequence"/>
</dbReference>
<feature type="domain" description="Glycosyl transferase family 1" evidence="2">
    <location>
        <begin position="209"/>
        <end position="364"/>
    </location>
</feature>
<keyword evidence="3" id="KW-0328">Glycosyltransferase</keyword>
<protein>
    <submittedName>
        <fullName evidence="3">Glycosyltransferase family 4 protein</fullName>
        <ecNumber evidence="3">2.4.-.-</ecNumber>
    </submittedName>
</protein>
<keyword evidence="1" id="KW-0812">Transmembrane</keyword>
<dbReference type="CDD" id="cd03801">
    <property type="entry name" value="GT4_PimA-like"/>
    <property type="match status" value="1"/>
</dbReference>
<dbReference type="SUPFAM" id="SSF53756">
    <property type="entry name" value="UDP-Glycosyltransferase/glycogen phosphorylase"/>
    <property type="match status" value="1"/>
</dbReference>
<dbReference type="PANTHER" id="PTHR12526">
    <property type="entry name" value="GLYCOSYLTRANSFERASE"/>
    <property type="match status" value="1"/>
</dbReference>
<dbReference type="RefSeq" id="WP_377612314.1">
    <property type="nucleotide sequence ID" value="NZ_JBHUPA010000016.1"/>
</dbReference>
<dbReference type="EC" id="2.4.-.-" evidence="3"/>
<keyword evidence="1" id="KW-1133">Transmembrane helix</keyword>
<dbReference type="GO" id="GO:0016757">
    <property type="term" value="F:glycosyltransferase activity"/>
    <property type="evidence" value="ECO:0007669"/>
    <property type="project" value="UniProtKB-KW"/>
</dbReference>
<accession>A0ABW6B3W2</accession>
<keyword evidence="4" id="KW-1185">Reference proteome</keyword>
<organism evidence="3 4">
    <name type="scientific">Olivibacter jilunii</name>
    <dbReference type="NCBI Taxonomy" id="985016"/>
    <lineage>
        <taxon>Bacteria</taxon>
        <taxon>Pseudomonadati</taxon>
        <taxon>Bacteroidota</taxon>
        <taxon>Sphingobacteriia</taxon>
        <taxon>Sphingobacteriales</taxon>
        <taxon>Sphingobacteriaceae</taxon>
        <taxon>Olivibacter</taxon>
    </lineage>
</organism>
<keyword evidence="1" id="KW-0472">Membrane</keyword>
<keyword evidence="3" id="KW-0808">Transferase</keyword>